<keyword evidence="2" id="KW-1133">Transmembrane helix</keyword>
<dbReference type="PANTHER" id="PTHR31170:SF17">
    <property type="match status" value="1"/>
</dbReference>
<dbReference type="EMBL" id="CM007651">
    <property type="protein sequence ID" value="ONI34323.1"/>
    <property type="molecule type" value="Genomic_DNA"/>
</dbReference>
<name>A0A251RE95_PRUPE</name>
<proteinExistence type="predicted"/>
<gene>
    <name evidence="3" type="ORF">PRUPE_1G474800</name>
</gene>
<dbReference type="Proteomes" id="UP000006882">
    <property type="component" value="Chromosome G1"/>
</dbReference>
<dbReference type="Pfam" id="PF03140">
    <property type="entry name" value="DUF247"/>
    <property type="match status" value="2"/>
</dbReference>
<evidence type="ECO:0000256" key="2">
    <source>
        <dbReference type="SAM" id="Phobius"/>
    </source>
</evidence>
<keyword evidence="4" id="KW-1185">Reference proteome</keyword>
<reference evidence="3 4" key="1">
    <citation type="journal article" date="2013" name="Nat. Genet.">
        <title>The high-quality draft genome of peach (Prunus persica) identifies unique patterns of genetic diversity, domestication and genome evolution.</title>
        <authorList>
            <consortium name="International Peach Genome Initiative"/>
            <person name="Verde I."/>
            <person name="Abbott A.G."/>
            <person name="Scalabrin S."/>
            <person name="Jung S."/>
            <person name="Shu S."/>
            <person name="Marroni F."/>
            <person name="Zhebentyayeva T."/>
            <person name="Dettori M.T."/>
            <person name="Grimwood J."/>
            <person name="Cattonaro F."/>
            <person name="Zuccolo A."/>
            <person name="Rossini L."/>
            <person name="Jenkins J."/>
            <person name="Vendramin E."/>
            <person name="Meisel L.A."/>
            <person name="Decroocq V."/>
            <person name="Sosinski B."/>
            <person name="Prochnik S."/>
            <person name="Mitros T."/>
            <person name="Policriti A."/>
            <person name="Cipriani G."/>
            <person name="Dondini L."/>
            <person name="Ficklin S."/>
            <person name="Goodstein D.M."/>
            <person name="Xuan P."/>
            <person name="Del Fabbro C."/>
            <person name="Aramini V."/>
            <person name="Copetti D."/>
            <person name="Gonzalez S."/>
            <person name="Horner D.S."/>
            <person name="Falchi R."/>
            <person name="Lucas S."/>
            <person name="Mica E."/>
            <person name="Maldonado J."/>
            <person name="Lazzari B."/>
            <person name="Bielenberg D."/>
            <person name="Pirona R."/>
            <person name="Miculan M."/>
            <person name="Barakat A."/>
            <person name="Testolin R."/>
            <person name="Stella A."/>
            <person name="Tartarini S."/>
            <person name="Tonutti P."/>
            <person name="Arus P."/>
            <person name="Orellana A."/>
            <person name="Wells C."/>
            <person name="Main D."/>
            <person name="Vizzotto G."/>
            <person name="Silva H."/>
            <person name="Salamini F."/>
            <person name="Schmutz J."/>
            <person name="Morgante M."/>
            <person name="Rokhsar D.S."/>
        </authorList>
    </citation>
    <scope>NUCLEOTIDE SEQUENCE [LARGE SCALE GENOMIC DNA]</scope>
    <source>
        <strain evidence="4">cv. Nemared</strain>
    </source>
</reference>
<keyword evidence="2" id="KW-0472">Membrane</keyword>
<accession>A0A251RE95</accession>
<keyword evidence="1" id="KW-0175">Coiled coil</keyword>
<feature type="coiled-coil region" evidence="1">
    <location>
        <begin position="63"/>
        <end position="90"/>
    </location>
</feature>
<keyword evidence="2" id="KW-0812">Transmembrane</keyword>
<dbReference type="PANTHER" id="PTHR31170">
    <property type="entry name" value="BNAC04G53230D PROTEIN"/>
    <property type="match status" value="1"/>
</dbReference>
<dbReference type="AlphaFoldDB" id="A0A251RE95"/>
<dbReference type="Gramene" id="ONI34323">
    <property type="protein sequence ID" value="ONI34323"/>
    <property type="gene ID" value="PRUPE_1G474800"/>
</dbReference>
<evidence type="ECO:0000256" key="1">
    <source>
        <dbReference type="SAM" id="Coils"/>
    </source>
</evidence>
<protein>
    <submittedName>
        <fullName evidence="3">Uncharacterized protein</fullName>
    </submittedName>
</protein>
<dbReference type="STRING" id="3760.A0A251RE95"/>
<dbReference type="InterPro" id="IPR004158">
    <property type="entry name" value="DUF247_pln"/>
</dbReference>
<evidence type="ECO:0000313" key="3">
    <source>
        <dbReference type="EMBL" id="ONI34323.1"/>
    </source>
</evidence>
<feature type="transmembrane region" description="Helical" evidence="2">
    <location>
        <begin position="306"/>
        <end position="332"/>
    </location>
</feature>
<evidence type="ECO:0000313" key="4">
    <source>
        <dbReference type="Proteomes" id="UP000006882"/>
    </source>
</evidence>
<organism evidence="3 4">
    <name type="scientific">Prunus persica</name>
    <name type="common">Peach</name>
    <name type="synonym">Amygdalus persica</name>
    <dbReference type="NCBI Taxonomy" id="3760"/>
    <lineage>
        <taxon>Eukaryota</taxon>
        <taxon>Viridiplantae</taxon>
        <taxon>Streptophyta</taxon>
        <taxon>Embryophyta</taxon>
        <taxon>Tracheophyta</taxon>
        <taxon>Spermatophyta</taxon>
        <taxon>Magnoliopsida</taxon>
        <taxon>eudicotyledons</taxon>
        <taxon>Gunneridae</taxon>
        <taxon>Pentapetalae</taxon>
        <taxon>rosids</taxon>
        <taxon>fabids</taxon>
        <taxon>Rosales</taxon>
        <taxon>Rosaceae</taxon>
        <taxon>Amygdaloideae</taxon>
        <taxon>Amygdaleae</taxon>
        <taxon>Prunus</taxon>
    </lineage>
</organism>
<sequence length="333" mass="38907">MQELDSFSLCPLRCIYRVPKRLRQGNDDEAYTPQVVSIGPLHHGKEHLNGMEYHKKRYLRSFLRRTTITLEFLKKKLRDQEARLRSCYAEPIEYSSEDFLKIILVDAVFVIEFLLKCSEEKIGDEDDYIFYRPWMCIKFGQQIYKFPLRPFSNSTAIKSAICSTSAGVKLKVGLTKNLFDIQFDDRTLEIPRLEISDSTEVLIRNLIAFEQCHYKEKHISDYISLMDSFVNTPKDVELLVKYDIVETFLGDNREVSTLINKLGKGVQINVNNFHFASVCEDLNKYYRTSWNEWKATLRQNYFNTPWAIISFLAAVSFLILTFIQAVCSILYIA</sequence>